<sequence length="861" mass="97879">MKLLTVQLEATLDNEYGVHLHCTQPLEKEFSNAWVSLLFTWHRASFYGEALDVSPDKKSVRLTPEAAFDFLALRKEPAMMDIRKGDSLRSLEKRAGIVSALGTGDLQAQTSASEAEWSWHDALQRMRRSSLRTLPEQAITSVPFQLGLRLHEPINGTSTWKIETVATDKEDQQTILPADSHATQLPESWRAWYTPQLLNRMMDTLYAWTELSRHSYTHQLSDQAIAHFLEITVPTLLELDVPVFFPSGWKGTRAPQLAVELQPFAGEATSSIGADAYFQFDWSLAIEDGSIDEATFYQLVEEGRRLVRFQNEWLLIDPKALLKLQERMRHIKKSGVPLADLVAGKLTSQGDGDSFDDVELHLSASTPEHYRQFIQQLRGRTSPPVKLPSTFLGSLRTYQKQGVDWLAQLWQWGFGGCLADDMGLGKTVQVSAYFSYLKASSDDSAHHPFLLVVPASLLSHWANELERFAPSLRVHVHHGGKRNTVHFVQDVDAHYDVIITTYGLASRDQELFKQITWSVICVDEAQTIKNASTRQAKSVKRLPSRQKIALTGTPVENRMREIWSLMDLVNPGYLGTQTAFQQRFVVPYEKFGYDKRIQDLKALIHPFLLRRTKKGLPELALPEKKEHTIACKLSPVQAALYQQWADTAREAVSSETGIKRRGVLLAMMTKLKQICNHPGLVSSQYRQHQEGLSLKTDETLRLLSHIKKQNEHAILFTQFRTMGTMLQQVLQEQWGISIPFLHGGTVPSQRAAMIQAFQDGQHPLIILSLRAGGTGINLTRASHVIHYDRWWNPAVENQATDRAHRIGQTKEVYVHRMLVQGTLEERIDEVIQRKKKLQDDLLSFDSWLSNLSNEEFEELLF</sequence>
<dbReference type="PROSITE" id="PS51194">
    <property type="entry name" value="HELICASE_CTER"/>
    <property type="match status" value="1"/>
</dbReference>
<evidence type="ECO:0000313" key="4">
    <source>
        <dbReference type="EMBL" id="TDQ36451.1"/>
    </source>
</evidence>
<protein>
    <submittedName>
        <fullName evidence="4">SNF2 family DNA or RNA helicase</fullName>
    </submittedName>
</protein>
<dbReference type="CDD" id="cd18793">
    <property type="entry name" value="SF2_C_SNF"/>
    <property type="match status" value="1"/>
</dbReference>
<dbReference type="EMBL" id="SNYJ01000018">
    <property type="protein sequence ID" value="TDQ36451.1"/>
    <property type="molecule type" value="Genomic_DNA"/>
</dbReference>
<organism evidence="4 5">
    <name type="scientific">Aureibacillus halotolerans</name>
    <dbReference type="NCBI Taxonomy" id="1508390"/>
    <lineage>
        <taxon>Bacteria</taxon>
        <taxon>Bacillati</taxon>
        <taxon>Bacillota</taxon>
        <taxon>Bacilli</taxon>
        <taxon>Bacillales</taxon>
        <taxon>Bacillaceae</taxon>
        <taxon>Aureibacillus</taxon>
    </lineage>
</organism>
<dbReference type="RefSeq" id="WP_133581738.1">
    <property type="nucleotide sequence ID" value="NZ_SNYJ01000018.1"/>
</dbReference>
<dbReference type="InterPro" id="IPR022138">
    <property type="entry name" value="DUF3670"/>
</dbReference>
<dbReference type="Pfam" id="PF12419">
    <property type="entry name" value="DUF3670"/>
    <property type="match status" value="1"/>
</dbReference>
<dbReference type="Proteomes" id="UP000295632">
    <property type="component" value="Unassembled WGS sequence"/>
</dbReference>
<evidence type="ECO:0000256" key="1">
    <source>
        <dbReference type="ARBA" id="ARBA00022801"/>
    </source>
</evidence>
<dbReference type="GO" id="GO:0005524">
    <property type="term" value="F:ATP binding"/>
    <property type="evidence" value="ECO:0007669"/>
    <property type="project" value="InterPro"/>
</dbReference>
<dbReference type="Pfam" id="PF00271">
    <property type="entry name" value="Helicase_C"/>
    <property type="match status" value="1"/>
</dbReference>
<dbReference type="InterPro" id="IPR000330">
    <property type="entry name" value="SNF2_N"/>
</dbReference>
<evidence type="ECO:0000313" key="5">
    <source>
        <dbReference type="Proteomes" id="UP000295632"/>
    </source>
</evidence>
<accession>A0A4R6TT03</accession>
<keyword evidence="4" id="KW-0347">Helicase</keyword>
<feature type="domain" description="Helicase C-terminal" evidence="3">
    <location>
        <begin position="698"/>
        <end position="852"/>
    </location>
</feature>
<dbReference type="InterPro" id="IPR014001">
    <property type="entry name" value="Helicase_ATP-bd"/>
</dbReference>
<dbReference type="OrthoDB" id="9760715at2"/>
<dbReference type="Pfam" id="PF00176">
    <property type="entry name" value="SNF2-rel_dom"/>
    <property type="match status" value="1"/>
</dbReference>
<reference evidence="4 5" key="1">
    <citation type="submission" date="2019-03" db="EMBL/GenBank/DDBJ databases">
        <title>Genomic Encyclopedia of Type Strains, Phase IV (KMG-IV): sequencing the most valuable type-strain genomes for metagenomic binning, comparative biology and taxonomic classification.</title>
        <authorList>
            <person name="Goeker M."/>
        </authorList>
    </citation>
    <scope>NUCLEOTIDE SEQUENCE [LARGE SCALE GENOMIC DNA]</scope>
    <source>
        <strain evidence="4 5">DSM 28697</strain>
    </source>
</reference>
<dbReference type="InterPro" id="IPR038718">
    <property type="entry name" value="SNF2-like_sf"/>
</dbReference>
<dbReference type="CDD" id="cd18012">
    <property type="entry name" value="DEXQc_arch_SWI2_SNF2"/>
    <property type="match status" value="1"/>
</dbReference>
<name>A0A4R6TT03_9BACI</name>
<dbReference type="AlphaFoldDB" id="A0A4R6TT03"/>
<dbReference type="InterPro" id="IPR049730">
    <property type="entry name" value="SNF2/RAD54-like_C"/>
</dbReference>
<dbReference type="SUPFAM" id="SSF52540">
    <property type="entry name" value="P-loop containing nucleoside triphosphate hydrolases"/>
    <property type="match status" value="2"/>
</dbReference>
<dbReference type="SMART" id="SM00487">
    <property type="entry name" value="DEXDc"/>
    <property type="match status" value="1"/>
</dbReference>
<comment type="caution">
    <text evidence="4">The sequence shown here is derived from an EMBL/GenBank/DDBJ whole genome shotgun (WGS) entry which is preliminary data.</text>
</comment>
<dbReference type="PROSITE" id="PS51192">
    <property type="entry name" value="HELICASE_ATP_BIND_1"/>
    <property type="match status" value="1"/>
</dbReference>
<gene>
    <name evidence="4" type="ORF">EV213_11882</name>
</gene>
<dbReference type="Gene3D" id="3.40.50.10810">
    <property type="entry name" value="Tandem AAA-ATPase domain"/>
    <property type="match status" value="1"/>
</dbReference>
<dbReference type="InterPro" id="IPR001650">
    <property type="entry name" value="Helicase_C-like"/>
</dbReference>
<evidence type="ECO:0000259" key="3">
    <source>
        <dbReference type="PROSITE" id="PS51194"/>
    </source>
</evidence>
<keyword evidence="4" id="KW-0547">Nucleotide-binding</keyword>
<proteinExistence type="predicted"/>
<dbReference type="InterPro" id="IPR027417">
    <property type="entry name" value="P-loop_NTPase"/>
</dbReference>
<dbReference type="GO" id="GO:0004386">
    <property type="term" value="F:helicase activity"/>
    <property type="evidence" value="ECO:0007669"/>
    <property type="project" value="UniProtKB-KW"/>
</dbReference>
<dbReference type="SMART" id="SM00490">
    <property type="entry name" value="HELICc"/>
    <property type="match status" value="1"/>
</dbReference>
<dbReference type="Gene3D" id="3.40.50.300">
    <property type="entry name" value="P-loop containing nucleotide triphosphate hydrolases"/>
    <property type="match status" value="1"/>
</dbReference>
<keyword evidence="5" id="KW-1185">Reference proteome</keyword>
<feature type="domain" description="Helicase ATP-binding" evidence="2">
    <location>
        <begin position="407"/>
        <end position="572"/>
    </location>
</feature>
<keyword evidence="4" id="KW-0067">ATP-binding</keyword>
<evidence type="ECO:0000259" key="2">
    <source>
        <dbReference type="PROSITE" id="PS51192"/>
    </source>
</evidence>
<dbReference type="GO" id="GO:0016787">
    <property type="term" value="F:hydrolase activity"/>
    <property type="evidence" value="ECO:0007669"/>
    <property type="project" value="UniProtKB-KW"/>
</dbReference>
<dbReference type="PANTHER" id="PTHR10799">
    <property type="entry name" value="SNF2/RAD54 HELICASE FAMILY"/>
    <property type="match status" value="1"/>
</dbReference>
<keyword evidence="1" id="KW-0378">Hydrolase</keyword>